<evidence type="ECO:0000313" key="9">
    <source>
        <dbReference type="EMBL" id="KZP22324.1"/>
    </source>
</evidence>
<dbReference type="STRING" id="436010.A0A166KWG0"/>
<evidence type="ECO:0000256" key="4">
    <source>
        <dbReference type="ARBA" id="ARBA00022692"/>
    </source>
</evidence>
<evidence type="ECO:0000256" key="1">
    <source>
        <dbReference type="ARBA" id="ARBA00004141"/>
    </source>
</evidence>
<dbReference type="GO" id="GO:0005351">
    <property type="term" value="F:carbohydrate:proton symporter activity"/>
    <property type="evidence" value="ECO:0007669"/>
    <property type="project" value="TreeGrafter"/>
</dbReference>
<dbReference type="InterPro" id="IPR005828">
    <property type="entry name" value="MFS_sugar_transport-like"/>
</dbReference>
<evidence type="ECO:0000313" key="10">
    <source>
        <dbReference type="Proteomes" id="UP000076532"/>
    </source>
</evidence>
<gene>
    <name evidence="9" type="ORF">FIBSPDRAFT_931132</name>
</gene>
<feature type="transmembrane region" description="Helical" evidence="7">
    <location>
        <begin position="186"/>
        <end position="204"/>
    </location>
</feature>
<evidence type="ECO:0000256" key="6">
    <source>
        <dbReference type="ARBA" id="ARBA00023136"/>
    </source>
</evidence>
<protein>
    <recommendedName>
        <fullName evidence="8">Major facilitator superfamily (MFS) profile domain-containing protein</fullName>
    </recommendedName>
</protein>
<keyword evidence="3" id="KW-0813">Transport</keyword>
<evidence type="ECO:0000256" key="7">
    <source>
        <dbReference type="SAM" id="Phobius"/>
    </source>
</evidence>
<proteinExistence type="inferred from homology"/>
<name>A0A166KWG0_9AGAM</name>
<dbReference type="FunFam" id="1.20.1250.20:FF:000134">
    <property type="entry name" value="MFS sugar transporter protein"/>
    <property type="match status" value="1"/>
</dbReference>
<comment type="similarity">
    <text evidence="2">Belongs to the major facilitator superfamily. Sugar transporter (TC 2.A.1.1) family.</text>
</comment>
<dbReference type="PROSITE" id="PS50850">
    <property type="entry name" value="MFS"/>
    <property type="match status" value="1"/>
</dbReference>
<dbReference type="SUPFAM" id="SSF103473">
    <property type="entry name" value="MFS general substrate transporter"/>
    <property type="match status" value="1"/>
</dbReference>
<dbReference type="InterPro" id="IPR050360">
    <property type="entry name" value="MFS_Sugar_Transporters"/>
</dbReference>
<keyword evidence="6 7" id="KW-0472">Membrane</keyword>
<dbReference type="Gene3D" id="1.20.1250.20">
    <property type="entry name" value="MFS general substrate transporter like domains"/>
    <property type="match status" value="1"/>
</dbReference>
<keyword evidence="4 7" id="KW-0812">Transmembrane</keyword>
<feature type="transmembrane region" description="Helical" evidence="7">
    <location>
        <begin position="443"/>
        <end position="463"/>
    </location>
</feature>
<evidence type="ECO:0000256" key="2">
    <source>
        <dbReference type="ARBA" id="ARBA00010992"/>
    </source>
</evidence>
<organism evidence="9 10">
    <name type="scientific">Athelia psychrophila</name>
    <dbReference type="NCBI Taxonomy" id="1759441"/>
    <lineage>
        <taxon>Eukaryota</taxon>
        <taxon>Fungi</taxon>
        <taxon>Dikarya</taxon>
        <taxon>Basidiomycota</taxon>
        <taxon>Agaricomycotina</taxon>
        <taxon>Agaricomycetes</taxon>
        <taxon>Agaricomycetidae</taxon>
        <taxon>Atheliales</taxon>
        <taxon>Atheliaceae</taxon>
        <taxon>Athelia</taxon>
    </lineage>
</organism>
<feature type="domain" description="Major facilitator superfamily (MFS) profile" evidence="8">
    <location>
        <begin position="37"/>
        <end position="466"/>
    </location>
</feature>
<dbReference type="InterPro" id="IPR036259">
    <property type="entry name" value="MFS_trans_sf"/>
</dbReference>
<feature type="transmembrane region" description="Helical" evidence="7">
    <location>
        <begin position="348"/>
        <end position="369"/>
    </location>
</feature>
<keyword evidence="10" id="KW-1185">Reference proteome</keyword>
<feature type="transmembrane region" description="Helical" evidence="7">
    <location>
        <begin position="154"/>
        <end position="174"/>
    </location>
</feature>
<dbReference type="EMBL" id="KV417540">
    <property type="protein sequence ID" value="KZP22324.1"/>
    <property type="molecule type" value="Genomic_DNA"/>
</dbReference>
<dbReference type="AlphaFoldDB" id="A0A166KWG0"/>
<evidence type="ECO:0000259" key="8">
    <source>
        <dbReference type="PROSITE" id="PS50850"/>
    </source>
</evidence>
<feature type="transmembrane region" description="Helical" evidence="7">
    <location>
        <begin position="127"/>
        <end position="148"/>
    </location>
</feature>
<feature type="transmembrane region" description="Helical" evidence="7">
    <location>
        <begin position="31"/>
        <end position="50"/>
    </location>
</feature>
<evidence type="ECO:0000256" key="5">
    <source>
        <dbReference type="ARBA" id="ARBA00022989"/>
    </source>
</evidence>
<dbReference type="Proteomes" id="UP000076532">
    <property type="component" value="Unassembled WGS sequence"/>
</dbReference>
<evidence type="ECO:0000256" key="3">
    <source>
        <dbReference type="ARBA" id="ARBA00022448"/>
    </source>
</evidence>
<dbReference type="InterPro" id="IPR020846">
    <property type="entry name" value="MFS_dom"/>
</dbReference>
<dbReference type="GO" id="GO:0016020">
    <property type="term" value="C:membrane"/>
    <property type="evidence" value="ECO:0007669"/>
    <property type="project" value="UniProtKB-SubCell"/>
</dbReference>
<reference evidence="9 10" key="1">
    <citation type="journal article" date="2016" name="Mol. Biol. Evol.">
        <title>Comparative Genomics of Early-Diverging Mushroom-Forming Fungi Provides Insights into the Origins of Lignocellulose Decay Capabilities.</title>
        <authorList>
            <person name="Nagy L.G."/>
            <person name="Riley R."/>
            <person name="Tritt A."/>
            <person name="Adam C."/>
            <person name="Daum C."/>
            <person name="Floudas D."/>
            <person name="Sun H."/>
            <person name="Yadav J.S."/>
            <person name="Pangilinan J."/>
            <person name="Larsson K.H."/>
            <person name="Matsuura K."/>
            <person name="Barry K."/>
            <person name="Labutti K."/>
            <person name="Kuo R."/>
            <person name="Ohm R.A."/>
            <person name="Bhattacharya S.S."/>
            <person name="Shirouzu T."/>
            <person name="Yoshinaga Y."/>
            <person name="Martin F.M."/>
            <person name="Grigoriev I.V."/>
            <person name="Hibbett D.S."/>
        </authorList>
    </citation>
    <scope>NUCLEOTIDE SEQUENCE [LARGE SCALE GENOMIC DNA]</scope>
    <source>
        <strain evidence="9 10">CBS 109695</strain>
    </source>
</reference>
<comment type="subcellular location">
    <subcellularLocation>
        <location evidence="1">Membrane</location>
        <topology evidence="1">Multi-pass membrane protein</topology>
    </subcellularLocation>
</comment>
<dbReference type="OrthoDB" id="6133115at2759"/>
<feature type="transmembrane region" description="Helical" evidence="7">
    <location>
        <begin position="414"/>
        <end position="431"/>
    </location>
</feature>
<dbReference type="PANTHER" id="PTHR48022:SF64">
    <property type="entry name" value="MAJOR FACILITATOR SUPERFAMILY (MFS) PROFILE DOMAIN-CONTAINING PROTEIN"/>
    <property type="match status" value="1"/>
</dbReference>
<keyword evidence="5 7" id="KW-1133">Transmembrane helix</keyword>
<accession>A0A166KWG0</accession>
<dbReference type="Pfam" id="PF00083">
    <property type="entry name" value="Sugar_tr"/>
    <property type="match status" value="2"/>
</dbReference>
<dbReference type="PANTHER" id="PTHR48022">
    <property type="entry name" value="PLASTIDIC GLUCOSE TRANSPORTER 4"/>
    <property type="match status" value="1"/>
</dbReference>
<sequence length="560" mass="61216">MGGTAVSASSLGTPGYREFLHNTPWWRNSRLVALNACIGLVLLTSATSGYDGSMMNGLQSLSQWNKAFDHPTGSKVSPFVPEFLSPNSSSAQLGLLNAIQNIGSLVAFPFAPLVVDTFGRRPAISGGAIIMLVATALQTASWNVGIFIGARFLIGFGFTFASTASPLLITELAYPSHRAQATSMYNTFWYFGSIIAAWTTYGSFRVPSSWSWRIPSLLQGLPCALQLCLIFLVPESPRWLVSKGRETQALETLAHYHAKGDNQDPLVQYEFAEIKAALALEPAVANVTDMKGMWKDWASLFATPGNRRRMRIILALAVFSQWSGNGLVSYYLNKVFNAIGITDPDTQLLLNGILTIYNFFVAIAAGLLCDKYHHVVAGRAMIAMSCISDSMAYCPLVVSYTVEILPYALRAKGYAVFNFTISLSLIFNQYVNPIALDALGWKYYLVYVAWLAVESVFVFLFIIETKNKTLEETAALFDGANNLATISKHAEDRVKSQTSGCVDADTAQMDEKLSADSNGSAHQPSQLGLLTAYDRPSFKLSPPYGAYDAWPRPTASVPQY</sequence>
<feature type="transmembrane region" description="Helical" evidence="7">
    <location>
        <begin position="312"/>
        <end position="332"/>
    </location>
</feature>